<dbReference type="PROSITE" id="PS51898">
    <property type="entry name" value="TYR_RECOMBINASE"/>
    <property type="match status" value="1"/>
</dbReference>
<comment type="similarity">
    <text evidence="1">Belongs to the 'phage' integrase family.</text>
</comment>
<dbReference type="GO" id="GO:0006310">
    <property type="term" value="P:DNA recombination"/>
    <property type="evidence" value="ECO:0007669"/>
    <property type="project" value="UniProtKB-KW"/>
</dbReference>
<dbReference type="OrthoDB" id="7510934at2"/>
<dbReference type="EMBL" id="VOQQ01000001">
    <property type="protein sequence ID" value="TXC63908.1"/>
    <property type="molecule type" value="Genomic_DNA"/>
</dbReference>
<dbReference type="AlphaFoldDB" id="A0A5C6TW17"/>
<dbReference type="InterPro" id="IPR010998">
    <property type="entry name" value="Integrase_recombinase_N"/>
</dbReference>
<dbReference type="RefSeq" id="WP_147043316.1">
    <property type="nucleotide sequence ID" value="NZ_BAABIR010000004.1"/>
</dbReference>
<dbReference type="GO" id="GO:0015074">
    <property type="term" value="P:DNA integration"/>
    <property type="evidence" value="ECO:0007669"/>
    <property type="project" value="UniProtKB-KW"/>
</dbReference>
<dbReference type="InterPro" id="IPR013762">
    <property type="entry name" value="Integrase-like_cat_sf"/>
</dbReference>
<dbReference type="Gene3D" id="1.10.150.130">
    <property type="match status" value="1"/>
</dbReference>
<proteinExistence type="inferred from homology"/>
<keyword evidence="7" id="KW-1185">Reference proteome</keyword>
<evidence type="ECO:0000259" key="5">
    <source>
        <dbReference type="PROSITE" id="PS51898"/>
    </source>
</evidence>
<dbReference type="InterPro" id="IPR011010">
    <property type="entry name" value="DNA_brk_join_enz"/>
</dbReference>
<feature type="domain" description="Tyr recombinase" evidence="5">
    <location>
        <begin position="194"/>
        <end position="357"/>
    </location>
</feature>
<evidence type="ECO:0000256" key="2">
    <source>
        <dbReference type="ARBA" id="ARBA00022908"/>
    </source>
</evidence>
<gene>
    <name evidence="6" type="ORF">FRZ32_09715</name>
</gene>
<evidence type="ECO:0000313" key="6">
    <source>
        <dbReference type="EMBL" id="TXC63908.1"/>
    </source>
</evidence>
<comment type="caution">
    <text evidence="6">The sequence shown here is derived from an EMBL/GenBank/DDBJ whole genome shotgun (WGS) entry which is preliminary data.</text>
</comment>
<dbReference type="SUPFAM" id="SSF56349">
    <property type="entry name" value="DNA breaking-rejoining enzymes"/>
    <property type="match status" value="1"/>
</dbReference>
<dbReference type="PANTHER" id="PTHR30629:SF2">
    <property type="entry name" value="PROPHAGE INTEGRASE INTS-RELATED"/>
    <property type="match status" value="1"/>
</dbReference>
<dbReference type="PANTHER" id="PTHR30629">
    <property type="entry name" value="PROPHAGE INTEGRASE"/>
    <property type="match status" value="1"/>
</dbReference>
<dbReference type="InterPro" id="IPR002104">
    <property type="entry name" value="Integrase_catalytic"/>
</dbReference>
<evidence type="ECO:0000256" key="4">
    <source>
        <dbReference type="ARBA" id="ARBA00023172"/>
    </source>
</evidence>
<accession>A0A5C6TW17</accession>
<dbReference type="Gene3D" id="1.10.443.10">
    <property type="entry name" value="Intergrase catalytic core"/>
    <property type="match status" value="1"/>
</dbReference>
<reference evidence="6 7" key="1">
    <citation type="journal article" date="2015" name="J. Microbiol.">
        <title>Sphingosinicella ginsenosidimutans sp. nov., with ginsenoside converting activity.</title>
        <authorList>
            <person name="Kim J.K."/>
            <person name="Kang M.S."/>
            <person name="Park S.C."/>
            <person name="Kim K.M."/>
            <person name="Choi K."/>
            <person name="Yoon M.H."/>
            <person name="Im W.T."/>
        </authorList>
    </citation>
    <scope>NUCLEOTIDE SEQUENCE [LARGE SCALE GENOMIC DNA]</scope>
    <source>
        <strain evidence="6 7">BS-11</strain>
    </source>
</reference>
<protein>
    <submittedName>
        <fullName evidence="6">Tyrosine-type recombinase/integrase</fullName>
    </submittedName>
</protein>
<sequence>MLHSTKRLRQWPARARILTGGRVSPYMRHKSLLYVKVTRAKGRRYCYFRTGRIGENGREILARLPDLDDAGFGAAYASFLAGRTRRDALIAELTVPALIDLYERSPKYLSLSMSTKRAYGFAIAYIRKMLPTAPAGRIEQSDVARLIDARGDTPGAANMVLAVIRTIWKWGRARGHVANDPAANVAPLDIQGEHDPWPVYVLDAALKADEPITRLAVHLLYYTGQRIGDVTTIRWQDIRDNVLHIRQQKTGKRLEIRLHAALSAELARHKRGAGFIIPGSRAGQPIGTLALRQRLQRFAGKLGARIVPHGLRKNAVNALLEAGCTTAETAAITGQTMQLVEHYAKARAQSSLASAAVLKWERNV</sequence>
<name>A0A5C6TW17_9SPHN</name>
<evidence type="ECO:0000313" key="7">
    <source>
        <dbReference type="Proteomes" id="UP000321249"/>
    </source>
</evidence>
<dbReference type="GO" id="GO:0003677">
    <property type="term" value="F:DNA binding"/>
    <property type="evidence" value="ECO:0007669"/>
    <property type="project" value="UniProtKB-KW"/>
</dbReference>
<keyword evidence="4" id="KW-0233">DNA recombination</keyword>
<keyword evidence="3" id="KW-0238">DNA-binding</keyword>
<keyword evidence="2" id="KW-0229">DNA integration</keyword>
<dbReference type="InterPro" id="IPR050808">
    <property type="entry name" value="Phage_Integrase"/>
</dbReference>
<evidence type="ECO:0000256" key="3">
    <source>
        <dbReference type="ARBA" id="ARBA00023125"/>
    </source>
</evidence>
<dbReference type="Proteomes" id="UP000321249">
    <property type="component" value="Unassembled WGS sequence"/>
</dbReference>
<dbReference type="Pfam" id="PF00589">
    <property type="entry name" value="Phage_integrase"/>
    <property type="match status" value="1"/>
</dbReference>
<evidence type="ECO:0000256" key="1">
    <source>
        <dbReference type="ARBA" id="ARBA00008857"/>
    </source>
</evidence>
<organism evidence="6 7">
    <name type="scientific">Allosphingosinicella ginsenosidimutans</name>
    <dbReference type="NCBI Taxonomy" id="1176539"/>
    <lineage>
        <taxon>Bacteria</taxon>
        <taxon>Pseudomonadati</taxon>
        <taxon>Pseudomonadota</taxon>
        <taxon>Alphaproteobacteria</taxon>
        <taxon>Sphingomonadales</taxon>
        <taxon>Sphingomonadaceae</taxon>
        <taxon>Allosphingosinicella</taxon>
    </lineage>
</organism>